<sequence>MERFSARCSTASQRRAPPRAPTSTTGPPTTLQVSSRTLQAGPDTMNTPSISSEHTVEVRLPLDVAVELAHGVVAQTLVDVGGRGLFFKGPIAHGMNLRVRNRSSDVDVLIEPGGEDAVVQALAAHGWRDRPSGGDLGVGLVHARTLLHDGWPVDIDLHRRVPGIEADPEEAFERLWEERDALEIAHVPVPVPSRIAHAMLLMLNGLRTPWEKRAQRELTHLASVLDVDDWHALNDLAQTLDAARALSSFFAEQAPESITPDLGPASHEWLLYQHLEHPTVLWLDAIRRAPLRHWPRLLWHAAFPSAELLVKRDLSLENASRVHRMKARTARWKKFLRNLPQIMRAASHLRQESKRTAG</sequence>
<evidence type="ECO:0000256" key="1">
    <source>
        <dbReference type="SAM" id="MobiDB-lite"/>
    </source>
</evidence>
<evidence type="ECO:0008006" key="4">
    <source>
        <dbReference type="Google" id="ProtNLM"/>
    </source>
</evidence>
<comment type="caution">
    <text evidence="2">The sequence shown here is derived from an EMBL/GenBank/DDBJ whole genome shotgun (WGS) entry which is preliminary data.</text>
</comment>
<dbReference type="EMBL" id="SPKT01000002">
    <property type="protein sequence ID" value="TFI01215.1"/>
    <property type="molecule type" value="Genomic_DNA"/>
</dbReference>
<feature type="compositionally biased region" description="Polar residues" evidence="1">
    <location>
        <begin position="21"/>
        <end position="52"/>
    </location>
</feature>
<dbReference type="InterPro" id="IPR039498">
    <property type="entry name" value="NTP_transf_5"/>
</dbReference>
<organism evidence="2 3">
    <name type="scientific">Micrococcus lylae</name>
    <dbReference type="NCBI Taxonomy" id="1273"/>
    <lineage>
        <taxon>Bacteria</taxon>
        <taxon>Bacillati</taxon>
        <taxon>Actinomycetota</taxon>
        <taxon>Actinomycetes</taxon>
        <taxon>Micrococcales</taxon>
        <taxon>Micrococcaceae</taxon>
        <taxon>Micrococcus</taxon>
    </lineage>
</organism>
<gene>
    <name evidence="2" type="ORF">E4A49_01815</name>
</gene>
<keyword evidence="3" id="KW-1185">Reference proteome</keyword>
<evidence type="ECO:0000313" key="3">
    <source>
        <dbReference type="Proteomes" id="UP000297477"/>
    </source>
</evidence>
<name>A0ABY2K565_9MICC</name>
<proteinExistence type="predicted"/>
<dbReference type="Pfam" id="PF14907">
    <property type="entry name" value="NTP_transf_5"/>
    <property type="match status" value="1"/>
</dbReference>
<reference evidence="2 3" key="1">
    <citation type="submission" date="2019-03" db="EMBL/GenBank/DDBJ databases">
        <title>Reclassification of Micrococcus aloeverae and Micrococcus yunnanensis as later heterotypic synonyms of Micrococcus luteus.</title>
        <authorList>
            <person name="Huang C.-H."/>
        </authorList>
    </citation>
    <scope>NUCLEOTIDE SEQUENCE [LARGE SCALE GENOMIC DNA]</scope>
    <source>
        <strain evidence="2 3">BCRC 12151</strain>
    </source>
</reference>
<evidence type="ECO:0000313" key="2">
    <source>
        <dbReference type="EMBL" id="TFI01215.1"/>
    </source>
</evidence>
<feature type="region of interest" description="Disordered" evidence="1">
    <location>
        <begin position="1"/>
        <end position="52"/>
    </location>
</feature>
<protein>
    <recommendedName>
        <fullName evidence="4">Nucleotidyltransferase family protein</fullName>
    </recommendedName>
</protein>
<accession>A0ABY2K565</accession>
<dbReference type="Proteomes" id="UP000297477">
    <property type="component" value="Unassembled WGS sequence"/>
</dbReference>